<dbReference type="GO" id="GO:0006811">
    <property type="term" value="P:monoatomic ion transport"/>
    <property type="evidence" value="ECO:0007669"/>
    <property type="project" value="UniProtKB-KW"/>
</dbReference>
<accession>A0AA36MHB8</accession>
<dbReference type="SUPFAM" id="SSF100895">
    <property type="entry name" value="Kazal-type serine protease inhibitors"/>
    <property type="match status" value="1"/>
</dbReference>
<dbReference type="Gene3D" id="1.20.1250.20">
    <property type="entry name" value="MFS general substrate transporter like domains"/>
    <property type="match status" value="1"/>
</dbReference>
<keyword evidence="7" id="KW-1015">Disulfide bond</keyword>
<evidence type="ECO:0000259" key="9">
    <source>
        <dbReference type="PROSITE" id="PS50850"/>
    </source>
</evidence>
<evidence type="ECO:0000313" key="12">
    <source>
        <dbReference type="Proteomes" id="UP001176961"/>
    </source>
</evidence>
<evidence type="ECO:0000259" key="10">
    <source>
        <dbReference type="PROSITE" id="PS51465"/>
    </source>
</evidence>
<feature type="transmembrane region" description="Helical" evidence="8">
    <location>
        <begin position="32"/>
        <end position="57"/>
    </location>
</feature>
<dbReference type="GO" id="GO:0043252">
    <property type="term" value="P:sodium-independent organic anion transport"/>
    <property type="evidence" value="ECO:0007669"/>
    <property type="project" value="TreeGrafter"/>
</dbReference>
<feature type="domain" description="Kazal-like" evidence="10">
    <location>
        <begin position="426"/>
        <end position="476"/>
    </location>
</feature>
<feature type="transmembrane region" description="Helical" evidence="8">
    <location>
        <begin position="344"/>
        <end position="366"/>
    </location>
</feature>
<protein>
    <recommendedName>
        <fullName evidence="8">Solute carrier organic anion transporter family member</fullName>
    </recommendedName>
</protein>
<feature type="transmembrane region" description="Helical" evidence="8">
    <location>
        <begin position="105"/>
        <end position="126"/>
    </location>
</feature>
<evidence type="ECO:0000256" key="2">
    <source>
        <dbReference type="ARBA" id="ARBA00009657"/>
    </source>
</evidence>
<comment type="caution">
    <text evidence="8">Lacks conserved residue(s) required for the propagation of feature annotation.</text>
</comment>
<dbReference type="InterPro" id="IPR020846">
    <property type="entry name" value="MFS_dom"/>
</dbReference>
<feature type="transmembrane region" description="Helical" evidence="8">
    <location>
        <begin position="244"/>
        <end position="269"/>
    </location>
</feature>
<feature type="transmembrane region" description="Helical" evidence="8">
    <location>
        <begin position="77"/>
        <end position="98"/>
    </location>
</feature>
<evidence type="ECO:0000256" key="5">
    <source>
        <dbReference type="ARBA" id="ARBA00022989"/>
    </source>
</evidence>
<reference evidence="11" key="1">
    <citation type="submission" date="2023-07" db="EMBL/GenBank/DDBJ databases">
        <authorList>
            <consortium name="CYATHOMIX"/>
        </authorList>
    </citation>
    <scope>NUCLEOTIDE SEQUENCE</scope>
    <source>
        <strain evidence="11">N/A</strain>
    </source>
</reference>
<evidence type="ECO:0000256" key="7">
    <source>
        <dbReference type="ARBA" id="ARBA00023157"/>
    </source>
</evidence>
<keyword evidence="12" id="KW-1185">Reference proteome</keyword>
<feature type="transmembrane region" description="Helical" evidence="8">
    <location>
        <begin position="387"/>
        <end position="405"/>
    </location>
</feature>
<dbReference type="Proteomes" id="UP001176961">
    <property type="component" value="Unassembled WGS sequence"/>
</dbReference>
<dbReference type="NCBIfam" id="TIGR00805">
    <property type="entry name" value="oat"/>
    <property type="match status" value="1"/>
</dbReference>
<proteinExistence type="inferred from homology"/>
<comment type="subcellular location">
    <subcellularLocation>
        <location evidence="1 8">Cell membrane</location>
        <topology evidence="1 8">Multi-pass membrane protein</topology>
    </subcellularLocation>
</comment>
<gene>
    <name evidence="11" type="ORF">CYNAS_LOCUS21170</name>
</gene>
<evidence type="ECO:0000256" key="3">
    <source>
        <dbReference type="ARBA" id="ARBA00022475"/>
    </source>
</evidence>
<dbReference type="GO" id="GO:0016323">
    <property type="term" value="C:basolateral plasma membrane"/>
    <property type="evidence" value="ECO:0007669"/>
    <property type="project" value="TreeGrafter"/>
</dbReference>
<keyword evidence="4 8" id="KW-0812">Transmembrane</keyword>
<comment type="caution">
    <text evidence="11">The sequence shown here is derived from an EMBL/GenBank/DDBJ whole genome shotgun (WGS) entry which is preliminary data.</text>
</comment>
<feature type="transmembrane region" description="Helical" evidence="8">
    <location>
        <begin position="157"/>
        <end position="178"/>
    </location>
</feature>
<keyword evidence="6 8" id="KW-0472">Membrane</keyword>
<dbReference type="InterPro" id="IPR036259">
    <property type="entry name" value="MFS_trans_sf"/>
</dbReference>
<evidence type="ECO:0000256" key="6">
    <source>
        <dbReference type="ARBA" id="ARBA00023136"/>
    </source>
</evidence>
<dbReference type="AlphaFoldDB" id="A0AA36MHB8"/>
<comment type="similarity">
    <text evidence="2 8">Belongs to the organo anion transporter (TC 2.A.60) family.</text>
</comment>
<dbReference type="EMBL" id="CATQJL010000326">
    <property type="protein sequence ID" value="CAJ0609187.1"/>
    <property type="molecule type" value="Genomic_DNA"/>
</dbReference>
<dbReference type="PANTHER" id="PTHR11388">
    <property type="entry name" value="ORGANIC ANION TRANSPORTER"/>
    <property type="match status" value="1"/>
</dbReference>
<dbReference type="PANTHER" id="PTHR11388:SF153">
    <property type="entry name" value="SOLUTE CARRIER ORGANIC ANION TRANSPORTER FAMILY MEMBER"/>
    <property type="match status" value="1"/>
</dbReference>
<dbReference type="InterPro" id="IPR002350">
    <property type="entry name" value="Kazal_dom"/>
</dbReference>
<evidence type="ECO:0000256" key="4">
    <source>
        <dbReference type="ARBA" id="ARBA00022692"/>
    </source>
</evidence>
<dbReference type="InterPro" id="IPR004156">
    <property type="entry name" value="OATP"/>
</dbReference>
<evidence type="ECO:0000256" key="1">
    <source>
        <dbReference type="ARBA" id="ARBA00004651"/>
    </source>
</evidence>
<feature type="transmembrane region" description="Helical" evidence="8">
    <location>
        <begin position="502"/>
        <end position="526"/>
    </location>
</feature>
<dbReference type="GO" id="GO:0015347">
    <property type="term" value="F:sodium-independent organic anion transmembrane transporter activity"/>
    <property type="evidence" value="ECO:0007669"/>
    <property type="project" value="TreeGrafter"/>
</dbReference>
<sequence length="651" mass="71896">MVKTSDISSKPDPGDAHGCGWSWFAPKFLRKFAVFNVFMFVLSINAIIQGMMVNGFISTSISSIEKRFNLSSTKSGVFSATYDVAVAIMLIPLSYYAHRVNKVRCIGYGMFMVGLGALILILPHFIDGLYEVGALKSDVCDANRENSSCDAQQKTSIYSYPLLLASQLFIGFGAAPLFTYGYSTIDEFDSQKRTGNNMAIFMGVSTVGPALAFIGGGYLLTIWGDIGKSNYLDLGINGPSDPRWYGAWWIGFFAAGLASFFTSLPLCMFPKKLNDTDERKKDDIVQTHAKLNVDFSGDRFEYLKIFKLFFFNKTCMALIAMQTAESMIMNGYITFIPKLFENLFGFSSSWASTMTGLIIVPMGVIGSYMGGKLGERVENRFRPNMKMCMALTVVMIASSSAFLLGCPKIRIAGMNSGYERTEQETFSLTHSCNYGCQCDGLFNPVCALETGVSYFSPCHAGCAAVNPDSNSWNTCSCSSLYNQTVNTVRKGWCEVSCRRTQIIFFSLFALLAVSVFALAPLIQSAAMRVVSFDHRDAFICFGWMFMRVFGSIPGAVLFGAVIDTTCMHWSTGCDGSTKCVLYNAEKLGFYIFLFTIIAKIFCFCCLFIAHRSYIPIDNDVVECQKQQKALYPTSKPKATTPVIDVIKSTAL</sequence>
<name>A0AA36MHB8_CYLNA</name>
<dbReference type="PROSITE" id="PS51465">
    <property type="entry name" value="KAZAL_2"/>
    <property type="match status" value="1"/>
</dbReference>
<keyword evidence="8" id="KW-0813">Transport</keyword>
<feature type="transmembrane region" description="Helical" evidence="8">
    <location>
        <begin position="538"/>
        <end position="562"/>
    </location>
</feature>
<evidence type="ECO:0000313" key="11">
    <source>
        <dbReference type="EMBL" id="CAJ0609187.1"/>
    </source>
</evidence>
<evidence type="ECO:0000256" key="8">
    <source>
        <dbReference type="RuleBase" id="RU362056"/>
    </source>
</evidence>
<feature type="transmembrane region" description="Helical" evidence="8">
    <location>
        <begin position="199"/>
        <end position="224"/>
    </location>
</feature>
<dbReference type="Pfam" id="PF03137">
    <property type="entry name" value="OATP"/>
    <property type="match status" value="1"/>
</dbReference>
<dbReference type="InterPro" id="IPR036058">
    <property type="entry name" value="Kazal_dom_sf"/>
</dbReference>
<feature type="domain" description="Major facilitator superfamily (MFS) profile" evidence="9">
    <location>
        <begin position="29"/>
        <end position="613"/>
    </location>
</feature>
<dbReference type="PROSITE" id="PS50850">
    <property type="entry name" value="MFS"/>
    <property type="match status" value="1"/>
</dbReference>
<organism evidence="11 12">
    <name type="scientific">Cylicocyclus nassatus</name>
    <name type="common">Nematode worm</name>
    <dbReference type="NCBI Taxonomy" id="53992"/>
    <lineage>
        <taxon>Eukaryota</taxon>
        <taxon>Metazoa</taxon>
        <taxon>Ecdysozoa</taxon>
        <taxon>Nematoda</taxon>
        <taxon>Chromadorea</taxon>
        <taxon>Rhabditida</taxon>
        <taxon>Rhabditina</taxon>
        <taxon>Rhabditomorpha</taxon>
        <taxon>Strongyloidea</taxon>
        <taxon>Strongylidae</taxon>
        <taxon>Cylicocyclus</taxon>
    </lineage>
</organism>
<feature type="transmembrane region" description="Helical" evidence="8">
    <location>
        <begin position="587"/>
        <end position="609"/>
    </location>
</feature>
<dbReference type="SUPFAM" id="SSF103473">
    <property type="entry name" value="MFS general substrate transporter"/>
    <property type="match status" value="1"/>
</dbReference>
<keyword evidence="8" id="KW-0406">Ion transport</keyword>
<keyword evidence="5 8" id="KW-1133">Transmembrane helix</keyword>
<keyword evidence="3" id="KW-1003">Cell membrane</keyword>